<feature type="domain" description="N-acetyltransferase" evidence="2">
    <location>
        <begin position="3"/>
        <end position="147"/>
    </location>
</feature>
<dbReference type="AlphaFoldDB" id="A0A0E9MT19"/>
<protein>
    <submittedName>
        <fullName evidence="3">Putative acetyltransferase</fullName>
    </submittedName>
</protein>
<dbReference type="EMBL" id="BBWU01000051">
    <property type="protein sequence ID" value="GAO40724.1"/>
    <property type="molecule type" value="Genomic_DNA"/>
</dbReference>
<organism evidence="3 4">
    <name type="scientific">Sphingomonas changbaiensis NBRC 104936</name>
    <dbReference type="NCBI Taxonomy" id="1219043"/>
    <lineage>
        <taxon>Bacteria</taxon>
        <taxon>Pseudomonadati</taxon>
        <taxon>Pseudomonadota</taxon>
        <taxon>Alphaproteobacteria</taxon>
        <taxon>Sphingomonadales</taxon>
        <taxon>Sphingomonadaceae</taxon>
        <taxon>Sphingomonas</taxon>
    </lineage>
</organism>
<dbReference type="GO" id="GO:0016747">
    <property type="term" value="F:acyltransferase activity, transferring groups other than amino-acyl groups"/>
    <property type="evidence" value="ECO:0007669"/>
    <property type="project" value="InterPro"/>
</dbReference>
<gene>
    <name evidence="3" type="ORF">SCH01S_51_00550</name>
</gene>
<keyword evidence="4" id="KW-1185">Reference proteome</keyword>
<sequence length="178" mass="19067">MAVTLTPLAKADPEAVETLLDAAFGADRRGRTAYRLREGAVAIPELSFAAWEDERLVGTLQSWPVALGTASGTESLVMVGPVAVEPDVQSTGIGKALMAALIEAADRTGASALMMIGDPEYYERFGFTAEPAAGWRIDGPYEQRRLLARVRGQVASEGQLLPRHSGERRNPPVFEAAE</sequence>
<dbReference type="Gene3D" id="3.40.630.30">
    <property type="match status" value="1"/>
</dbReference>
<evidence type="ECO:0000259" key="2">
    <source>
        <dbReference type="PROSITE" id="PS51186"/>
    </source>
</evidence>
<evidence type="ECO:0000256" key="1">
    <source>
        <dbReference type="SAM" id="MobiDB-lite"/>
    </source>
</evidence>
<dbReference type="Pfam" id="PF13527">
    <property type="entry name" value="Acetyltransf_9"/>
    <property type="match status" value="1"/>
</dbReference>
<proteinExistence type="predicted"/>
<dbReference type="SUPFAM" id="SSF55729">
    <property type="entry name" value="Acyl-CoA N-acyltransferases (Nat)"/>
    <property type="match status" value="1"/>
</dbReference>
<dbReference type="RefSeq" id="WP_245612281.1">
    <property type="nucleotide sequence ID" value="NZ_BBWU01000051.1"/>
</dbReference>
<evidence type="ECO:0000313" key="3">
    <source>
        <dbReference type="EMBL" id="GAO40724.1"/>
    </source>
</evidence>
<dbReference type="InterPro" id="IPR016181">
    <property type="entry name" value="Acyl_CoA_acyltransferase"/>
</dbReference>
<dbReference type="CDD" id="cd04301">
    <property type="entry name" value="NAT_SF"/>
    <property type="match status" value="1"/>
</dbReference>
<comment type="caution">
    <text evidence="3">The sequence shown here is derived from an EMBL/GenBank/DDBJ whole genome shotgun (WGS) entry which is preliminary data.</text>
</comment>
<dbReference type="Proteomes" id="UP000033202">
    <property type="component" value="Unassembled WGS sequence"/>
</dbReference>
<dbReference type="STRING" id="1219043.SCH01S_51_00550"/>
<dbReference type="InterPro" id="IPR000182">
    <property type="entry name" value="GNAT_dom"/>
</dbReference>
<keyword evidence="3" id="KW-0808">Transferase</keyword>
<evidence type="ECO:0000313" key="4">
    <source>
        <dbReference type="Proteomes" id="UP000033202"/>
    </source>
</evidence>
<accession>A0A0E9MT19</accession>
<feature type="region of interest" description="Disordered" evidence="1">
    <location>
        <begin position="158"/>
        <end position="178"/>
    </location>
</feature>
<reference evidence="3 4" key="1">
    <citation type="submission" date="2015-04" db="EMBL/GenBank/DDBJ databases">
        <title>Whole genome shotgun sequence of Sphingomonas changbaiensis NBRC 104936.</title>
        <authorList>
            <person name="Katano-Makiyama Y."/>
            <person name="Hosoyama A."/>
            <person name="Hashimoto M."/>
            <person name="Noguchi M."/>
            <person name="Tsuchikane K."/>
            <person name="Ohji S."/>
            <person name="Yamazoe A."/>
            <person name="Ichikawa N."/>
            <person name="Kimura A."/>
            <person name="Fujita N."/>
        </authorList>
    </citation>
    <scope>NUCLEOTIDE SEQUENCE [LARGE SCALE GENOMIC DNA]</scope>
    <source>
        <strain evidence="3 4">NBRC 104936</strain>
    </source>
</reference>
<dbReference type="PROSITE" id="PS51186">
    <property type="entry name" value="GNAT"/>
    <property type="match status" value="1"/>
</dbReference>
<name>A0A0E9MT19_9SPHN</name>